<organism evidence="2 3">
    <name type="scientific">Amborella trichopoda</name>
    <dbReference type="NCBI Taxonomy" id="13333"/>
    <lineage>
        <taxon>Eukaryota</taxon>
        <taxon>Viridiplantae</taxon>
        <taxon>Streptophyta</taxon>
        <taxon>Embryophyta</taxon>
        <taxon>Tracheophyta</taxon>
        <taxon>Spermatophyta</taxon>
        <taxon>Magnoliopsida</taxon>
        <taxon>Amborellales</taxon>
        <taxon>Amborellaceae</taxon>
        <taxon>Amborella</taxon>
    </lineage>
</organism>
<evidence type="ECO:0000313" key="2">
    <source>
        <dbReference type="EMBL" id="ERN14405.1"/>
    </source>
</evidence>
<dbReference type="Gramene" id="ERN14405">
    <property type="protein sequence ID" value="ERN14405"/>
    <property type="gene ID" value="AMTR_s00033p00237650"/>
</dbReference>
<dbReference type="InterPro" id="IPR040262">
    <property type="entry name" value="At4g38062-like"/>
</dbReference>
<sequence length="948" mass="110578">MEELLKELDETKAAMVKLKAEYHVKSDMSENLRKALEEQLNKFKETKIQMEKQSVELNRQSEQTEVARQMSKELRSRLTEKESALKCLNLSSDQLRNNLNQQFLCLERENRDLANSLEEANSLCRENELNVQALTEEVNSLKRALQISKKKCMEAELRSGVLSSEIKQMTSDLEAKTEALTEFSEIRRQNKEMREKLVEMERDLVKETSERVSAQKALENLRKRGDLINILERKNGDLAEKLKWKKEQFENLEEAHCKLQKEFQVEKKEWVAEKTSLLNEMGSLQTKLDLQNRVSEDLRSKLQMCHQALAHEESRRKLLQIQLDESKVGFESVVEEYQEATSKIETLNMERNKEIAELRGSLSMKESLLREMEIRKTHLEQENGELLGSIKELQEAQIAEAGQNGSSSSLKKRLKALEQVHWDCSKVLKAKEAEWNSQTQDLERELDECRCSLISSETEIQELQMELEVCYSSMLCFFEEKERLSTNLWVLESGLHENLAPSEVQALNSEKALKEELDRSAKDVERGSVVFDEKTMGDKGLETELQRSQEVIRELQIKMEAALSSRDECLVQLKQERESLGLILEAQRDLETRKTHLEQENNGLLRSLKELQEARLASIEFSESLSVLKQQFKDIEWNLKAKEAEWNCQREDLERKLSECHCNFVSREMQIQELQMEVEECHTSLLECLEEKDRVSMYLLILQSEMQRSQVQLIEQALKREKGLKEELEGITKDLERERLALGEKTRREKVLEIELESSQVFIRQLQRELETSISLRDESMARMRKEREMLSSIIDAQRGKLEIFNQKINILELKLSEYLTNGMLVLSELQNQTMNGTKSELDEDIGELELKLENLDQRINTFEHDEKKFSLELQTVMHNTEDRLARLLILTELDGQSTKGSISELEEEVGQLKLKLESEREESADKLRKQIEWFEGQLDNKSCIERG</sequence>
<evidence type="ECO:0000313" key="3">
    <source>
        <dbReference type="Proteomes" id="UP000017836"/>
    </source>
</evidence>
<name>U5CWS3_AMBTC</name>
<accession>U5CWS3</accession>
<evidence type="ECO:0000256" key="1">
    <source>
        <dbReference type="SAM" id="Coils"/>
    </source>
</evidence>
<feature type="coiled-coil region" evidence="1">
    <location>
        <begin position="802"/>
        <end position="866"/>
    </location>
</feature>
<feature type="coiled-coil region" evidence="1">
    <location>
        <begin position="594"/>
        <end position="645"/>
    </location>
</feature>
<proteinExistence type="predicted"/>
<protein>
    <submittedName>
        <fullName evidence="2">Uncharacterized protein</fullName>
    </submittedName>
</protein>
<dbReference type="PANTHER" id="PTHR45287:SF4">
    <property type="entry name" value="OS03G0691500 PROTEIN"/>
    <property type="match status" value="1"/>
</dbReference>
<dbReference type="HOGENOM" id="CLU_005916_0_0_1"/>
<feature type="coiled-coil region" evidence="1">
    <location>
        <begin position="330"/>
        <end position="396"/>
    </location>
</feature>
<dbReference type="EMBL" id="KI392557">
    <property type="protein sequence ID" value="ERN14405.1"/>
    <property type="molecule type" value="Genomic_DNA"/>
</dbReference>
<dbReference type="OrthoDB" id="685795at2759"/>
<dbReference type="PANTHER" id="PTHR45287">
    <property type="entry name" value="OS03G0691500 PROTEIN"/>
    <property type="match status" value="1"/>
</dbReference>
<dbReference type="AlphaFoldDB" id="U5CWS3"/>
<keyword evidence="3" id="KW-1185">Reference proteome</keyword>
<reference evidence="3" key="1">
    <citation type="journal article" date="2013" name="Science">
        <title>The Amborella genome and the evolution of flowering plants.</title>
        <authorList>
            <consortium name="Amborella Genome Project"/>
        </authorList>
    </citation>
    <scope>NUCLEOTIDE SEQUENCE [LARGE SCALE GENOMIC DNA]</scope>
</reference>
<feature type="coiled-coil region" evidence="1">
    <location>
        <begin position="538"/>
        <end position="565"/>
    </location>
</feature>
<feature type="coiled-coil region" evidence="1">
    <location>
        <begin position="96"/>
        <end position="255"/>
    </location>
</feature>
<dbReference type="STRING" id="13333.U5CWS3"/>
<dbReference type="OMA" id="RCELKCK"/>
<keyword evidence="1" id="KW-0175">Coiled coil</keyword>
<dbReference type="Proteomes" id="UP000017836">
    <property type="component" value="Unassembled WGS sequence"/>
</dbReference>
<gene>
    <name evidence="2" type="ORF">AMTR_s00033p00237650</name>
</gene>
<dbReference type="eggNOG" id="ENOG502QQVI">
    <property type="taxonomic scope" value="Eukaryota"/>
</dbReference>
<feature type="coiled-coil region" evidence="1">
    <location>
        <begin position="1"/>
        <end position="60"/>
    </location>
</feature>